<dbReference type="Pfam" id="PF13401">
    <property type="entry name" value="AAA_22"/>
    <property type="match status" value="1"/>
</dbReference>
<evidence type="ECO:0000313" key="9">
    <source>
        <dbReference type="EMBL" id="RHZ88169.1"/>
    </source>
</evidence>
<keyword evidence="7" id="KW-0812">Transmembrane</keyword>
<dbReference type="STRING" id="1348612.A0A397JIH5"/>
<dbReference type="Gene3D" id="3.40.50.300">
    <property type="entry name" value="P-loop containing nucleotide triphosphate hydrolases"/>
    <property type="match status" value="1"/>
</dbReference>
<dbReference type="InterPro" id="IPR003593">
    <property type="entry name" value="AAA+_ATPase"/>
</dbReference>
<evidence type="ECO:0000256" key="6">
    <source>
        <dbReference type="ARBA" id="ARBA00023242"/>
    </source>
</evidence>
<name>A0A397JIH5_9GLOM</name>
<feature type="transmembrane region" description="Helical" evidence="7">
    <location>
        <begin position="316"/>
        <end position="339"/>
    </location>
</feature>
<dbReference type="Proteomes" id="UP000266861">
    <property type="component" value="Unassembled WGS sequence"/>
</dbReference>
<comment type="similarity">
    <text evidence="2">Belongs to the ORC4 family.</text>
</comment>
<comment type="caution">
    <text evidence="9">The sequence shown here is derived from an EMBL/GenBank/DDBJ whole genome shotgun (WGS) entry which is preliminary data.</text>
</comment>
<reference evidence="9 10" key="1">
    <citation type="submission" date="2018-08" db="EMBL/GenBank/DDBJ databases">
        <title>Genome and evolution of the arbuscular mycorrhizal fungus Diversispora epigaea (formerly Glomus versiforme) and its bacterial endosymbionts.</title>
        <authorList>
            <person name="Sun X."/>
            <person name="Fei Z."/>
            <person name="Harrison M."/>
        </authorList>
    </citation>
    <scope>NUCLEOTIDE SEQUENCE [LARGE SCALE GENOMIC DNA]</scope>
    <source>
        <strain evidence="9 10">IT104</strain>
    </source>
</reference>
<evidence type="ECO:0000256" key="3">
    <source>
        <dbReference type="ARBA" id="ARBA00019083"/>
    </source>
</evidence>
<keyword evidence="4" id="KW-0235">DNA replication</keyword>
<keyword evidence="7" id="KW-1133">Transmembrane helix</keyword>
<evidence type="ECO:0000256" key="2">
    <source>
        <dbReference type="ARBA" id="ARBA00005334"/>
    </source>
</evidence>
<sequence>MDIIINETSVKFSETTINKARKVLKERLSGYAIPEVLVGLEEQYGEFFDLLNRNVSLGESNTCILIGPTGCGKTALLKKALKSLEEIHGDDFICVYINGLFHTSDILVRQQIARQLGQQIKGLKSDGDAFDLLKSGTTGNKSILLIIYNFDMFAKNCSQPFVYNIFNIATSKNCPISVIGITRNVNVFNELAQNILSRNSHCHIDIDRLENIDLFTEVAKLALNLNEDAIEDGEYCKLFNEKIEEMFNQESFKTIIHQIFNTSTDFIRYFYKISFAPVDKLSINSPFLLLDDLKQSVMDVSVNIERVLIGLTQTQLWLLLAINSLFFRGWTVFNFVMVYEEYTNYMKAYVRKSGSNFRMKICKEYLALIEFEFLQSRKLIQQINEGKFQQKYNMVKSLLLPEQIIEAVTKNPHCSSAMKDWATRGLVD</sequence>
<evidence type="ECO:0000256" key="1">
    <source>
        <dbReference type="ARBA" id="ARBA00004123"/>
    </source>
</evidence>
<dbReference type="InterPro" id="IPR032705">
    <property type="entry name" value="ORC4_C"/>
</dbReference>
<evidence type="ECO:0000256" key="5">
    <source>
        <dbReference type="ARBA" id="ARBA00023125"/>
    </source>
</evidence>
<dbReference type="InterPro" id="IPR016527">
    <property type="entry name" value="ORC4"/>
</dbReference>
<dbReference type="GO" id="GO:0003688">
    <property type="term" value="F:DNA replication origin binding"/>
    <property type="evidence" value="ECO:0007669"/>
    <property type="project" value="TreeGrafter"/>
</dbReference>
<organism evidence="9 10">
    <name type="scientific">Diversispora epigaea</name>
    <dbReference type="NCBI Taxonomy" id="1348612"/>
    <lineage>
        <taxon>Eukaryota</taxon>
        <taxon>Fungi</taxon>
        <taxon>Fungi incertae sedis</taxon>
        <taxon>Mucoromycota</taxon>
        <taxon>Glomeromycotina</taxon>
        <taxon>Glomeromycetes</taxon>
        <taxon>Diversisporales</taxon>
        <taxon>Diversisporaceae</taxon>
        <taxon>Diversispora</taxon>
    </lineage>
</organism>
<dbReference type="InterPro" id="IPR027417">
    <property type="entry name" value="P-loop_NTPase"/>
</dbReference>
<evidence type="ECO:0000259" key="8">
    <source>
        <dbReference type="SMART" id="SM00382"/>
    </source>
</evidence>
<keyword evidence="5" id="KW-0238">DNA-binding</keyword>
<evidence type="ECO:0000256" key="7">
    <source>
        <dbReference type="SAM" id="Phobius"/>
    </source>
</evidence>
<keyword evidence="6" id="KW-0539">Nucleus</keyword>
<evidence type="ECO:0000313" key="10">
    <source>
        <dbReference type="Proteomes" id="UP000266861"/>
    </source>
</evidence>
<evidence type="ECO:0000256" key="4">
    <source>
        <dbReference type="ARBA" id="ARBA00022705"/>
    </source>
</evidence>
<dbReference type="SMART" id="SM00382">
    <property type="entry name" value="AAA"/>
    <property type="match status" value="1"/>
</dbReference>
<dbReference type="GO" id="GO:0016887">
    <property type="term" value="F:ATP hydrolysis activity"/>
    <property type="evidence" value="ECO:0007669"/>
    <property type="project" value="InterPro"/>
</dbReference>
<accession>A0A397JIH5</accession>
<comment type="subcellular location">
    <subcellularLocation>
        <location evidence="1">Nucleus</location>
    </subcellularLocation>
</comment>
<dbReference type="Pfam" id="PF14629">
    <property type="entry name" value="ORC4_C"/>
    <property type="match status" value="1"/>
</dbReference>
<keyword evidence="10" id="KW-1185">Reference proteome</keyword>
<dbReference type="EMBL" id="PQFF01000024">
    <property type="protein sequence ID" value="RHZ88169.1"/>
    <property type="molecule type" value="Genomic_DNA"/>
</dbReference>
<dbReference type="InterPro" id="IPR049945">
    <property type="entry name" value="AAA_22"/>
</dbReference>
<protein>
    <recommendedName>
        <fullName evidence="3">Origin recognition complex subunit 4</fullName>
    </recommendedName>
</protein>
<dbReference type="GO" id="GO:0006270">
    <property type="term" value="P:DNA replication initiation"/>
    <property type="evidence" value="ECO:0007669"/>
    <property type="project" value="TreeGrafter"/>
</dbReference>
<dbReference type="AlphaFoldDB" id="A0A397JIH5"/>
<dbReference type="GO" id="GO:0005664">
    <property type="term" value="C:nuclear origin of replication recognition complex"/>
    <property type="evidence" value="ECO:0007669"/>
    <property type="project" value="TreeGrafter"/>
</dbReference>
<dbReference type="PANTHER" id="PTHR12087:SF0">
    <property type="entry name" value="ORIGIN RECOGNITION COMPLEX SUBUNIT 4"/>
    <property type="match status" value="1"/>
</dbReference>
<proteinExistence type="inferred from homology"/>
<dbReference type="OrthoDB" id="343623at2759"/>
<dbReference type="PANTHER" id="PTHR12087">
    <property type="entry name" value="ORIGIN RECOGNITION COMPLEX SUBUNIT 4"/>
    <property type="match status" value="1"/>
</dbReference>
<gene>
    <name evidence="9" type="ORF">Glove_26g123</name>
</gene>
<keyword evidence="7" id="KW-0472">Membrane</keyword>
<feature type="domain" description="AAA+ ATPase" evidence="8">
    <location>
        <begin position="59"/>
        <end position="210"/>
    </location>
</feature>
<dbReference type="SUPFAM" id="SSF52540">
    <property type="entry name" value="P-loop containing nucleoside triphosphate hydrolases"/>
    <property type="match status" value="1"/>
</dbReference>